<evidence type="ECO:0000313" key="3">
    <source>
        <dbReference type="Proteomes" id="UP000324705"/>
    </source>
</evidence>
<dbReference type="OMA" id="DESKFWT"/>
<feature type="transmembrane region" description="Helical" evidence="1">
    <location>
        <begin position="15"/>
        <end position="37"/>
    </location>
</feature>
<dbReference type="Proteomes" id="UP000324705">
    <property type="component" value="Chromosome 5B"/>
</dbReference>
<evidence type="ECO:0000256" key="1">
    <source>
        <dbReference type="SAM" id="Phobius"/>
    </source>
</evidence>
<keyword evidence="3" id="KW-1185">Reference proteome</keyword>
<name>A0A9R1AUJ3_TRITD</name>
<dbReference type="PANTHER" id="PTHR36480">
    <property type="entry name" value="OS06G0118900 PROTEIN-RELATED"/>
    <property type="match status" value="1"/>
</dbReference>
<organism evidence="2 3">
    <name type="scientific">Triticum turgidum subsp. durum</name>
    <name type="common">Durum wheat</name>
    <name type="synonym">Triticum durum</name>
    <dbReference type="NCBI Taxonomy" id="4567"/>
    <lineage>
        <taxon>Eukaryota</taxon>
        <taxon>Viridiplantae</taxon>
        <taxon>Streptophyta</taxon>
        <taxon>Embryophyta</taxon>
        <taxon>Tracheophyta</taxon>
        <taxon>Spermatophyta</taxon>
        <taxon>Magnoliopsida</taxon>
        <taxon>Liliopsida</taxon>
        <taxon>Poales</taxon>
        <taxon>Poaceae</taxon>
        <taxon>BOP clade</taxon>
        <taxon>Pooideae</taxon>
        <taxon>Triticodae</taxon>
        <taxon>Triticeae</taxon>
        <taxon>Triticinae</taxon>
        <taxon>Triticum</taxon>
    </lineage>
</organism>
<accession>A0A9R1AUJ3</accession>
<dbReference type="Gramene" id="TRITD5Bv1G252080.1">
    <property type="protein sequence ID" value="TRITD5Bv1G252080.1"/>
    <property type="gene ID" value="TRITD5Bv1G252080"/>
</dbReference>
<keyword evidence="1" id="KW-0812">Transmembrane</keyword>
<dbReference type="PANTHER" id="PTHR36480:SF3">
    <property type="entry name" value="OS06G0118900 PROTEIN"/>
    <property type="match status" value="1"/>
</dbReference>
<protein>
    <recommendedName>
        <fullName evidence="4">Late embryogenesis abundant protein LEA-2 subgroup domain-containing protein</fullName>
    </recommendedName>
</protein>
<evidence type="ECO:0008006" key="4">
    <source>
        <dbReference type="Google" id="ProtNLM"/>
    </source>
</evidence>
<dbReference type="AlphaFoldDB" id="A0A9R1AUJ3"/>
<proteinExistence type="predicted"/>
<reference evidence="2 3" key="1">
    <citation type="submission" date="2017-09" db="EMBL/GenBank/DDBJ databases">
        <authorList>
            <consortium name="International Durum Wheat Genome Sequencing Consortium (IDWGSC)"/>
            <person name="Milanesi L."/>
        </authorList>
    </citation>
    <scope>NUCLEOTIDE SEQUENCE [LARGE SCALE GENOMIC DNA]</scope>
    <source>
        <strain evidence="3">cv. Svevo</strain>
    </source>
</reference>
<keyword evidence="1" id="KW-0472">Membrane</keyword>
<dbReference type="EMBL" id="LT934120">
    <property type="protein sequence ID" value="VAI40746.1"/>
    <property type="molecule type" value="Genomic_DNA"/>
</dbReference>
<gene>
    <name evidence="2" type="ORF">TRITD_5Bv1G252080</name>
</gene>
<sequence>MATADGSKIWTTRKYILAALGGTLAVTVVVIIVSVILSPGDIRFSIIHVSKANVSAELSFQPQYLNLTIAATNASQKRKTVRYQSIFVGLQRSTARKDTMNARVYERPPAGAYLPRGAPPAIINASVYVFLSFNETLSNRAYVVVVEAQVRFRIGGIPTRLYNIKVSCPHVFFPVEEGSHNSPMPPVDCGA</sequence>
<keyword evidence="1" id="KW-1133">Transmembrane helix</keyword>
<evidence type="ECO:0000313" key="2">
    <source>
        <dbReference type="EMBL" id="VAI40746.1"/>
    </source>
</evidence>